<dbReference type="AlphaFoldDB" id="A0AAV4GUJ3"/>
<protein>
    <submittedName>
        <fullName evidence="1">BA71V-D339L (G9L)</fullName>
    </submittedName>
</protein>
<evidence type="ECO:0000313" key="2">
    <source>
        <dbReference type="Proteomes" id="UP000762676"/>
    </source>
</evidence>
<proteinExistence type="predicted"/>
<dbReference type="EMBL" id="BMAT01005195">
    <property type="protein sequence ID" value="GFR88929.1"/>
    <property type="molecule type" value="Genomic_DNA"/>
</dbReference>
<sequence>MITEKFYAETVDIADPENYAASPERYLMTWLRRRFEGRCRKGAYILRIVEISRRSLCRIKETDLSGEGYVDVEFLATVSLLAQWDILTGVVVANRAQLIVGKSEVEGVTIATVLESPEAETVREGQIISIRVAKAQYTADQAQATAVGPLLTCDKSAPVYRVDGELTLENARTLAPLVARVKTLLTARAALAKTRRESFAFFEGLLYSYPAPSEAKEAQTITTMAAEAWEGPPGHPLPAGIVAANLLEVVDTAAAGGVNVAGLWSRDLSIYRSSPLAAKVSGEVPGWWSSPVDATPITAFASMLKSVYEFLKAVNEMVGIYAPPGVLESHKNIWVVMRNAQLPAP</sequence>
<keyword evidence="2" id="KW-1185">Reference proteome</keyword>
<evidence type="ECO:0000313" key="1">
    <source>
        <dbReference type="EMBL" id="GFR88929.1"/>
    </source>
</evidence>
<comment type="caution">
    <text evidence="1">The sequence shown here is derived from an EMBL/GenBank/DDBJ whole genome shotgun (WGS) entry which is preliminary data.</text>
</comment>
<gene>
    <name evidence="1" type="ORF">ElyMa_002529900</name>
</gene>
<accession>A0AAV4GUJ3</accession>
<reference evidence="1 2" key="1">
    <citation type="journal article" date="2021" name="Elife">
        <title>Chloroplast acquisition without the gene transfer in kleptoplastic sea slugs, Plakobranchus ocellatus.</title>
        <authorList>
            <person name="Maeda T."/>
            <person name="Takahashi S."/>
            <person name="Yoshida T."/>
            <person name="Shimamura S."/>
            <person name="Takaki Y."/>
            <person name="Nagai Y."/>
            <person name="Toyoda A."/>
            <person name="Suzuki Y."/>
            <person name="Arimoto A."/>
            <person name="Ishii H."/>
            <person name="Satoh N."/>
            <person name="Nishiyama T."/>
            <person name="Hasebe M."/>
            <person name="Maruyama T."/>
            <person name="Minagawa J."/>
            <person name="Obokata J."/>
            <person name="Shigenobu S."/>
        </authorList>
    </citation>
    <scope>NUCLEOTIDE SEQUENCE [LARGE SCALE GENOMIC DNA]</scope>
</reference>
<name>A0AAV4GUJ3_9GAST</name>
<organism evidence="1 2">
    <name type="scientific">Elysia marginata</name>
    <dbReference type="NCBI Taxonomy" id="1093978"/>
    <lineage>
        <taxon>Eukaryota</taxon>
        <taxon>Metazoa</taxon>
        <taxon>Spiralia</taxon>
        <taxon>Lophotrochozoa</taxon>
        <taxon>Mollusca</taxon>
        <taxon>Gastropoda</taxon>
        <taxon>Heterobranchia</taxon>
        <taxon>Euthyneura</taxon>
        <taxon>Panpulmonata</taxon>
        <taxon>Sacoglossa</taxon>
        <taxon>Placobranchoidea</taxon>
        <taxon>Plakobranchidae</taxon>
        <taxon>Elysia</taxon>
    </lineage>
</organism>
<dbReference type="Proteomes" id="UP000762676">
    <property type="component" value="Unassembled WGS sequence"/>
</dbReference>